<sequence>MLITNEDEVLTDKFSNKRSTTKGSTSNPACANTGTATSVEAEECSDNTVHPFACPEEGCTKTYQRFSALQHHFDSEKHERALERETLLDKAILGYAIRLDEHAVYKSPDSAE</sequence>
<gene>
    <name evidence="2" type="ORF">PACLA_8A061733</name>
</gene>
<evidence type="ECO:0000313" key="3">
    <source>
        <dbReference type="Proteomes" id="UP001152795"/>
    </source>
</evidence>
<protein>
    <submittedName>
        <fullName evidence="2">Transposable element P transposase</fullName>
    </submittedName>
</protein>
<evidence type="ECO:0000313" key="2">
    <source>
        <dbReference type="EMBL" id="CAB4030366.1"/>
    </source>
</evidence>
<comment type="caution">
    <text evidence="2">The sequence shown here is derived from an EMBL/GenBank/DDBJ whole genome shotgun (WGS) entry which is preliminary data.</text>
</comment>
<dbReference type="OrthoDB" id="5990067at2759"/>
<feature type="compositionally biased region" description="Polar residues" evidence="1">
    <location>
        <begin position="17"/>
        <end position="34"/>
    </location>
</feature>
<evidence type="ECO:0000256" key="1">
    <source>
        <dbReference type="SAM" id="MobiDB-lite"/>
    </source>
</evidence>
<proteinExistence type="predicted"/>
<reference evidence="2" key="1">
    <citation type="submission" date="2020-04" db="EMBL/GenBank/DDBJ databases">
        <authorList>
            <person name="Alioto T."/>
            <person name="Alioto T."/>
            <person name="Gomez Garrido J."/>
        </authorList>
    </citation>
    <scope>NUCLEOTIDE SEQUENCE</scope>
    <source>
        <strain evidence="2">A484AB</strain>
    </source>
</reference>
<dbReference type="Gene3D" id="3.30.160.60">
    <property type="entry name" value="Classic Zinc Finger"/>
    <property type="match status" value="1"/>
</dbReference>
<keyword evidence="3" id="KW-1185">Reference proteome</keyword>
<dbReference type="AlphaFoldDB" id="A0A7D9JIB5"/>
<dbReference type="PROSITE" id="PS00028">
    <property type="entry name" value="ZINC_FINGER_C2H2_1"/>
    <property type="match status" value="1"/>
</dbReference>
<accession>A0A7D9JIB5</accession>
<dbReference type="InterPro" id="IPR013087">
    <property type="entry name" value="Znf_C2H2_type"/>
</dbReference>
<organism evidence="2 3">
    <name type="scientific">Paramuricea clavata</name>
    <name type="common">Red gorgonian</name>
    <name type="synonym">Violescent sea-whip</name>
    <dbReference type="NCBI Taxonomy" id="317549"/>
    <lineage>
        <taxon>Eukaryota</taxon>
        <taxon>Metazoa</taxon>
        <taxon>Cnidaria</taxon>
        <taxon>Anthozoa</taxon>
        <taxon>Octocorallia</taxon>
        <taxon>Malacalcyonacea</taxon>
        <taxon>Plexauridae</taxon>
        <taxon>Paramuricea</taxon>
    </lineage>
</organism>
<dbReference type="Proteomes" id="UP001152795">
    <property type="component" value="Unassembled WGS sequence"/>
</dbReference>
<name>A0A7D9JIB5_PARCT</name>
<feature type="region of interest" description="Disordered" evidence="1">
    <location>
        <begin position="1"/>
        <end position="34"/>
    </location>
</feature>
<dbReference type="EMBL" id="CACRXK020016812">
    <property type="protein sequence ID" value="CAB4030366.1"/>
    <property type="molecule type" value="Genomic_DNA"/>
</dbReference>